<organism evidence="1">
    <name type="scientific">bioreactor metagenome</name>
    <dbReference type="NCBI Taxonomy" id="1076179"/>
    <lineage>
        <taxon>unclassified sequences</taxon>
        <taxon>metagenomes</taxon>
        <taxon>ecological metagenomes</taxon>
    </lineage>
</organism>
<proteinExistence type="predicted"/>
<dbReference type="AlphaFoldDB" id="A0A645I254"/>
<gene>
    <name evidence="1" type="ORF">SDC9_192807</name>
</gene>
<protein>
    <submittedName>
        <fullName evidence="1">Uncharacterized protein</fullName>
    </submittedName>
</protein>
<comment type="caution">
    <text evidence="1">The sequence shown here is derived from an EMBL/GenBank/DDBJ whole genome shotgun (WGS) entry which is preliminary data.</text>
</comment>
<accession>A0A645I254</accession>
<reference evidence="1" key="1">
    <citation type="submission" date="2019-08" db="EMBL/GenBank/DDBJ databases">
        <authorList>
            <person name="Kucharzyk K."/>
            <person name="Murdoch R.W."/>
            <person name="Higgins S."/>
            <person name="Loffler F."/>
        </authorList>
    </citation>
    <scope>NUCLEOTIDE SEQUENCE</scope>
</reference>
<name>A0A645I254_9ZZZZ</name>
<sequence>MFREGCICYLCQGGEDIDSGYKAVGDTSFGDHTSPHHDTGYTLTTFKSSPFSFTVTGGVSRMITVVEPGTVIGSEDHQCTFIQSHLFQCLYNLSYAPVDFHHHVAETPLL</sequence>
<dbReference type="EMBL" id="VSSQ01104973">
    <property type="protein sequence ID" value="MPN45240.1"/>
    <property type="molecule type" value="Genomic_DNA"/>
</dbReference>
<evidence type="ECO:0000313" key="1">
    <source>
        <dbReference type="EMBL" id="MPN45240.1"/>
    </source>
</evidence>